<dbReference type="CDD" id="cd22668">
    <property type="entry name" value="FHA_FhaA-like"/>
    <property type="match status" value="1"/>
</dbReference>
<evidence type="ECO:0000256" key="2">
    <source>
        <dbReference type="SAM" id="MobiDB-lite"/>
    </source>
</evidence>
<dbReference type="Pfam" id="PF00498">
    <property type="entry name" value="FHA"/>
    <property type="match status" value="1"/>
</dbReference>
<dbReference type="InterPro" id="IPR000253">
    <property type="entry name" value="FHA_dom"/>
</dbReference>
<proteinExistence type="predicted"/>
<organism evidence="4 5">
    <name type="scientific">Lolliginicoccus lacisalsi</name>
    <dbReference type="NCBI Taxonomy" id="2742202"/>
    <lineage>
        <taxon>Bacteria</taxon>
        <taxon>Bacillati</taxon>
        <taxon>Actinomycetota</taxon>
        <taxon>Actinomycetes</taxon>
        <taxon>Mycobacteriales</taxon>
        <taxon>Hoyosellaceae</taxon>
        <taxon>Lolliginicoccus</taxon>
    </lineage>
</organism>
<dbReference type="InterPro" id="IPR042287">
    <property type="entry name" value="FhaA_N_sf"/>
</dbReference>
<protein>
    <submittedName>
        <fullName evidence="4">DUF3662 and FHA domain-containing protein</fullName>
    </submittedName>
</protein>
<accession>A0A927PMY3</accession>
<dbReference type="AlphaFoldDB" id="A0A927PMY3"/>
<name>A0A927PMY3_9ACTN</name>
<keyword evidence="1" id="KW-0597">Phosphoprotein</keyword>
<dbReference type="SUPFAM" id="SSF49879">
    <property type="entry name" value="SMAD/FHA domain"/>
    <property type="match status" value="1"/>
</dbReference>
<dbReference type="InterPro" id="IPR050923">
    <property type="entry name" value="Cell_Proc_Reg/RNA_Proc"/>
</dbReference>
<dbReference type="Pfam" id="PF12401">
    <property type="entry name" value="FhaA_N"/>
    <property type="match status" value="1"/>
</dbReference>
<dbReference type="PROSITE" id="PS50006">
    <property type="entry name" value="FHA_DOMAIN"/>
    <property type="match status" value="1"/>
</dbReference>
<dbReference type="Proteomes" id="UP000642993">
    <property type="component" value="Unassembled WGS sequence"/>
</dbReference>
<reference evidence="4" key="1">
    <citation type="submission" date="2020-09" db="EMBL/GenBank/DDBJ databases">
        <title>Hoyosella lacisalsi sp. nov., a halotolerant actinobacterium isolated from soil of Lake Gudzhirganskoe.</title>
        <authorList>
            <person name="Yang Q."/>
            <person name="Guo P.Y."/>
            <person name="Liu S.W."/>
            <person name="Li F.N."/>
            <person name="Sun C.H."/>
        </authorList>
    </citation>
    <scope>NUCLEOTIDE SEQUENCE</scope>
    <source>
        <strain evidence="4">G463</strain>
    </source>
</reference>
<sequence>MGMLDRFERRLEEAVGDAFARLFRSAVVPQEIQAALRRAAEDGVTELEGGYLLAPNSFTVTIGASDHERLIADRELTERVFARHLGEYITEQGWQTCAGVRVRFSPSEEMHTGQFRAAGHTDPDIDSPEAHGSVWPMPAAEPTHDEQEPGGESMSPQSDVMRGLGRNLFGTRRGRPHKDTGVPSSYRRSSDQAASDMYPSPGNEATGFDDSSYDDSSYDDSSYDDADFAEETYFDQTAIAQPPRSRAAYSHRTLTAVLELSDGSGRSLTLRPGATVIGRGQEAQFRVPDTGVSRRHAEIRWDGQLALVSDLRSTNGTTVNGSPSTVWQLADGDVIRVGHSEMIVRFG</sequence>
<dbReference type="InterPro" id="IPR022128">
    <property type="entry name" value="FhaA_N"/>
</dbReference>
<dbReference type="PANTHER" id="PTHR23308">
    <property type="entry name" value="NUCLEAR INHIBITOR OF PROTEIN PHOSPHATASE-1"/>
    <property type="match status" value="1"/>
</dbReference>
<evidence type="ECO:0000313" key="4">
    <source>
        <dbReference type="EMBL" id="MBD8506991.1"/>
    </source>
</evidence>
<evidence type="ECO:0000259" key="3">
    <source>
        <dbReference type="PROSITE" id="PS50006"/>
    </source>
</evidence>
<evidence type="ECO:0000256" key="1">
    <source>
        <dbReference type="ARBA" id="ARBA00022553"/>
    </source>
</evidence>
<dbReference type="InterPro" id="IPR008984">
    <property type="entry name" value="SMAD_FHA_dom_sf"/>
</dbReference>
<dbReference type="Gene3D" id="2.60.200.20">
    <property type="match status" value="1"/>
</dbReference>
<dbReference type="EMBL" id="JACYWE010000006">
    <property type="protein sequence ID" value="MBD8506991.1"/>
    <property type="molecule type" value="Genomic_DNA"/>
</dbReference>
<dbReference type="RefSeq" id="WP_192039458.1">
    <property type="nucleotide sequence ID" value="NZ_JACYWE010000006.1"/>
</dbReference>
<evidence type="ECO:0000313" key="5">
    <source>
        <dbReference type="Proteomes" id="UP000642993"/>
    </source>
</evidence>
<feature type="compositionally biased region" description="Polar residues" evidence="2">
    <location>
        <begin position="182"/>
        <end position="193"/>
    </location>
</feature>
<dbReference type="Gene3D" id="3.30.2320.60">
    <property type="entry name" value="FhaA, phosphopeptide-binding domain (DUF3662)"/>
    <property type="match status" value="1"/>
</dbReference>
<dbReference type="SMART" id="SM00240">
    <property type="entry name" value="FHA"/>
    <property type="match status" value="1"/>
</dbReference>
<feature type="compositionally biased region" description="Acidic residues" evidence="2">
    <location>
        <begin position="211"/>
        <end position="224"/>
    </location>
</feature>
<keyword evidence="5" id="KW-1185">Reference proteome</keyword>
<gene>
    <name evidence="4" type="ORF">HT102_10870</name>
</gene>
<feature type="region of interest" description="Disordered" evidence="2">
    <location>
        <begin position="117"/>
        <end position="224"/>
    </location>
</feature>
<comment type="caution">
    <text evidence="4">The sequence shown here is derived from an EMBL/GenBank/DDBJ whole genome shotgun (WGS) entry which is preliminary data.</text>
</comment>
<feature type="domain" description="FHA" evidence="3">
    <location>
        <begin position="275"/>
        <end position="324"/>
    </location>
</feature>